<protein>
    <submittedName>
        <fullName evidence="3">Acetyl-CoA carboxylase biotin carboxyl carrier protein subunit</fullName>
    </submittedName>
</protein>
<evidence type="ECO:0000313" key="3">
    <source>
        <dbReference type="EMBL" id="MBK0379817.1"/>
    </source>
</evidence>
<evidence type="ECO:0000256" key="1">
    <source>
        <dbReference type="ARBA" id="ARBA00023267"/>
    </source>
</evidence>
<name>A0A934PUK2_9SPHI</name>
<dbReference type="CDD" id="cd06850">
    <property type="entry name" value="biotinyl_domain"/>
    <property type="match status" value="1"/>
</dbReference>
<evidence type="ECO:0000313" key="4">
    <source>
        <dbReference type="Proteomes" id="UP000613193"/>
    </source>
</evidence>
<dbReference type="InterPro" id="IPR001882">
    <property type="entry name" value="Biotin_BS"/>
</dbReference>
<dbReference type="Proteomes" id="UP000613193">
    <property type="component" value="Unassembled WGS sequence"/>
</dbReference>
<dbReference type="InterPro" id="IPR011053">
    <property type="entry name" value="Single_hybrid_motif"/>
</dbReference>
<dbReference type="InterPro" id="IPR000089">
    <property type="entry name" value="Biotin_lipoyl"/>
</dbReference>
<proteinExistence type="predicted"/>
<dbReference type="PANTHER" id="PTHR45266">
    <property type="entry name" value="OXALOACETATE DECARBOXYLASE ALPHA CHAIN"/>
    <property type="match status" value="1"/>
</dbReference>
<dbReference type="EMBL" id="JAEHFW010000002">
    <property type="protein sequence ID" value="MBK0379817.1"/>
    <property type="molecule type" value="Genomic_DNA"/>
</dbReference>
<comment type="caution">
    <text evidence="3">The sequence shown here is derived from an EMBL/GenBank/DDBJ whole genome shotgun (WGS) entry which is preliminary data.</text>
</comment>
<feature type="domain" description="Lipoyl-binding" evidence="2">
    <location>
        <begin position="99"/>
        <end position="167"/>
    </location>
</feature>
<dbReference type="PANTHER" id="PTHR45266:SF3">
    <property type="entry name" value="OXALOACETATE DECARBOXYLASE ALPHA CHAIN"/>
    <property type="match status" value="1"/>
</dbReference>
<keyword evidence="1" id="KW-0092">Biotin</keyword>
<gene>
    <name evidence="3" type="ORF">I5M19_10890</name>
</gene>
<sequence length="167" mass="18498">MSTLKINVNKKYDFEVSRNADALLVNNQVVNADIKQLNELLYHIINNNGSYTAEVVSFDKDTKTAEIKVNNTVYTVSAKDQFDLLLDKMGLSNLNAATISEIKAPMPGLVLKIFTEPGAEIKKGENLLVLEAMKMENIIKSPADVIVKSIKVKPGDKVEKGQILIMF</sequence>
<evidence type="ECO:0000259" key="2">
    <source>
        <dbReference type="PROSITE" id="PS50968"/>
    </source>
</evidence>
<keyword evidence="4" id="KW-1185">Reference proteome</keyword>
<accession>A0A934PUK2</accession>
<dbReference type="AlphaFoldDB" id="A0A934PUK2"/>
<dbReference type="Gene3D" id="2.40.50.100">
    <property type="match status" value="1"/>
</dbReference>
<organism evidence="3 4">
    <name type="scientific">Mucilaginibacter segetis</name>
    <dbReference type="NCBI Taxonomy" id="2793071"/>
    <lineage>
        <taxon>Bacteria</taxon>
        <taxon>Pseudomonadati</taxon>
        <taxon>Bacteroidota</taxon>
        <taxon>Sphingobacteriia</taxon>
        <taxon>Sphingobacteriales</taxon>
        <taxon>Sphingobacteriaceae</taxon>
        <taxon>Mucilaginibacter</taxon>
    </lineage>
</organism>
<dbReference type="PROSITE" id="PS00188">
    <property type="entry name" value="BIOTIN"/>
    <property type="match status" value="1"/>
</dbReference>
<dbReference type="SUPFAM" id="SSF51230">
    <property type="entry name" value="Single hybrid motif"/>
    <property type="match status" value="1"/>
</dbReference>
<dbReference type="Pfam" id="PF00364">
    <property type="entry name" value="Biotin_lipoyl"/>
    <property type="match status" value="1"/>
</dbReference>
<reference evidence="3" key="1">
    <citation type="submission" date="2020-12" db="EMBL/GenBank/DDBJ databases">
        <title>Bacterial novel species Mucilaginibacter sp. SD-g isolated from soil.</title>
        <authorList>
            <person name="Jung H.-Y."/>
        </authorList>
    </citation>
    <scope>NUCLEOTIDE SEQUENCE</scope>
    <source>
        <strain evidence="3">SD-g</strain>
    </source>
</reference>
<dbReference type="InterPro" id="IPR050709">
    <property type="entry name" value="Biotin_Carboxyl_Carrier/Decarb"/>
</dbReference>
<dbReference type="PROSITE" id="PS50968">
    <property type="entry name" value="BIOTINYL_LIPOYL"/>
    <property type="match status" value="1"/>
</dbReference>
<dbReference type="RefSeq" id="WP_200066361.1">
    <property type="nucleotide sequence ID" value="NZ_JAEHFW010000002.1"/>
</dbReference>
<dbReference type="FunFam" id="2.40.50.100:FF:000003">
    <property type="entry name" value="Acetyl-CoA carboxylase biotin carboxyl carrier protein"/>
    <property type="match status" value="1"/>
</dbReference>